<keyword evidence="7" id="KW-1185">Reference proteome</keyword>
<accession>A0AAD5RW07</accession>
<sequence length="306" mass="34279">MVPPAMQEGTIGATAGRAQIIQGRQTSRLWLLHLRPLHLSTLRQLQQNLRRNLHQEIPVLPLLLPLRTHFVKVKHQHKHGPSSQCSSNLTTTQTPGKTKSQLTTATITLPLALTFTIEAPAATTTTTAKTRRRRINSSKIKINKMADRQEEISNLPQAPEPKRVVFPPTSRTKPAPPGDEEATAILKLGEFQNVDTLTLSEASLVLNALTTKRRAERKNVNDTEMLTKTLEYLDAFARFKEKESVEAVERLLSSHKSLQKFERAQLGSLCCETAEEAKTLIPSLADKITDDDLQELLDEMYKLMGR</sequence>
<dbReference type="PANTHER" id="PTHR21297">
    <property type="entry name" value="DNA-DIRECTED RNA POLYMERASE II"/>
    <property type="match status" value="1"/>
</dbReference>
<dbReference type="Pfam" id="PF03874">
    <property type="entry name" value="RNA_pol_Rpb4"/>
    <property type="match status" value="1"/>
</dbReference>
<dbReference type="Proteomes" id="UP001201980">
    <property type="component" value="Unassembled WGS sequence"/>
</dbReference>
<dbReference type="GO" id="GO:0005634">
    <property type="term" value="C:nucleus"/>
    <property type="evidence" value="ECO:0007669"/>
    <property type="project" value="UniProtKB-SubCell"/>
</dbReference>
<evidence type="ECO:0000259" key="5">
    <source>
        <dbReference type="SMART" id="SM00657"/>
    </source>
</evidence>
<dbReference type="InterPro" id="IPR005574">
    <property type="entry name" value="Rpb4/RPC9"/>
</dbReference>
<evidence type="ECO:0000256" key="3">
    <source>
        <dbReference type="ARBA" id="ARBA00025724"/>
    </source>
</evidence>
<dbReference type="GO" id="GO:0030880">
    <property type="term" value="C:RNA polymerase complex"/>
    <property type="evidence" value="ECO:0007669"/>
    <property type="project" value="InterPro"/>
</dbReference>
<feature type="region of interest" description="Disordered" evidence="4">
    <location>
        <begin position="77"/>
        <end position="100"/>
    </location>
</feature>
<dbReference type="InterPro" id="IPR045222">
    <property type="entry name" value="Rpb4-like"/>
</dbReference>
<dbReference type="EMBL" id="JAKWBI020000061">
    <property type="protein sequence ID" value="KAJ2904147.1"/>
    <property type="molecule type" value="Genomic_DNA"/>
</dbReference>
<dbReference type="SMART" id="SM00657">
    <property type="entry name" value="RPOL4c"/>
    <property type="match status" value="1"/>
</dbReference>
<dbReference type="InterPro" id="IPR006590">
    <property type="entry name" value="RNA_pol_Rpb4/RPC9_core"/>
</dbReference>
<dbReference type="InterPro" id="IPR010997">
    <property type="entry name" value="HRDC-like_sf"/>
</dbReference>
<reference evidence="6" key="1">
    <citation type="submission" date="2022-07" db="EMBL/GenBank/DDBJ databases">
        <title>Draft genome sequence of Zalerion maritima ATCC 34329, a (micro)plastics degrading marine fungus.</title>
        <authorList>
            <person name="Paco A."/>
            <person name="Goncalves M.F.M."/>
            <person name="Rocha-Santos T.A.P."/>
            <person name="Alves A."/>
        </authorList>
    </citation>
    <scope>NUCLEOTIDE SEQUENCE</scope>
    <source>
        <strain evidence="6">ATCC 34329</strain>
    </source>
</reference>
<evidence type="ECO:0000256" key="2">
    <source>
        <dbReference type="ARBA" id="ARBA00023242"/>
    </source>
</evidence>
<organism evidence="6 7">
    <name type="scientific">Zalerion maritima</name>
    <dbReference type="NCBI Taxonomy" id="339359"/>
    <lineage>
        <taxon>Eukaryota</taxon>
        <taxon>Fungi</taxon>
        <taxon>Dikarya</taxon>
        <taxon>Ascomycota</taxon>
        <taxon>Pezizomycotina</taxon>
        <taxon>Sordariomycetes</taxon>
        <taxon>Lulworthiomycetidae</taxon>
        <taxon>Lulworthiales</taxon>
        <taxon>Lulworthiaceae</taxon>
        <taxon>Zalerion</taxon>
    </lineage>
</organism>
<dbReference type="GO" id="GO:0000166">
    <property type="term" value="F:nucleotide binding"/>
    <property type="evidence" value="ECO:0007669"/>
    <property type="project" value="InterPro"/>
</dbReference>
<dbReference type="GO" id="GO:0006352">
    <property type="term" value="P:DNA-templated transcription initiation"/>
    <property type="evidence" value="ECO:0007669"/>
    <property type="project" value="InterPro"/>
</dbReference>
<comment type="caution">
    <text evidence="6">The sequence shown here is derived from an EMBL/GenBank/DDBJ whole genome shotgun (WGS) entry which is preliminary data.</text>
</comment>
<protein>
    <recommendedName>
        <fullName evidence="5">RNA polymerase Rpb4/RPC9 core domain-containing protein</fullName>
    </recommendedName>
</protein>
<dbReference type="InterPro" id="IPR038324">
    <property type="entry name" value="Rpb4/RPC9_sf"/>
</dbReference>
<keyword evidence="2" id="KW-0539">Nucleus</keyword>
<dbReference type="AlphaFoldDB" id="A0AAD5RW07"/>
<feature type="compositionally biased region" description="Polar residues" evidence="4">
    <location>
        <begin position="81"/>
        <end position="100"/>
    </location>
</feature>
<name>A0AAD5RW07_9PEZI</name>
<feature type="domain" description="RNA polymerase Rpb4/RPC9 core" evidence="5">
    <location>
        <begin position="189"/>
        <end position="306"/>
    </location>
</feature>
<dbReference type="Gene3D" id="1.20.1250.40">
    <property type="match status" value="1"/>
</dbReference>
<evidence type="ECO:0000256" key="4">
    <source>
        <dbReference type="SAM" id="MobiDB-lite"/>
    </source>
</evidence>
<proteinExistence type="inferred from homology"/>
<dbReference type="SUPFAM" id="SSF47819">
    <property type="entry name" value="HRDC-like"/>
    <property type="match status" value="1"/>
</dbReference>
<evidence type="ECO:0000256" key="1">
    <source>
        <dbReference type="ARBA" id="ARBA00004123"/>
    </source>
</evidence>
<evidence type="ECO:0000313" key="6">
    <source>
        <dbReference type="EMBL" id="KAJ2904147.1"/>
    </source>
</evidence>
<comment type="similarity">
    <text evidence="3">Belongs to the eukaryotic RPB4 RNA polymerase subunit family.</text>
</comment>
<evidence type="ECO:0000313" key="7">
    <source>
        <dbReference type="Proteomes" id="UP001201980"/>
    </source>
</evidence>
<comment type="subcellular location">
    <subcellularLocation>
        <location evidence="1">Nucleus</location>
    </subcellularLocation>
</comment>
<feature type="region of interest" description="Disordered" evidence="4">
    <location>
        <begin position="159"/>
        <end position="180"/>
    </location>
</feature>
<dbReference type="FunFam" id="1.20.1250.40:FF:000003">
    <property type="entry name" value="DNA-directed RNA polymerase II subunit rpb4"/>
    <property type="match status" value="1"/>
</dbReference>
<gene>
    <name evidence="6" type="ORF">MKZ38_008768</name>
</gene>